<evidence type="ECO:0000313" key="7">
    <source>
        <dbReference type="Proteomes" id="UP000278222"/>
    </source>
</evidence>
<accession>A0A3N1KS16</accession>
<dbReference type="InterPro" id="IPR036390">
    <property type="entry name" value="WH_DNA-bd_sf"/>
</dbReference>
<evidence type="ECO:0000313" key="6">
    <source>
        <dbReference type="EMBL" id="ROP83381.1"/>
    </source>
</evidence>
<dbReference type="AlphaFoldDB" id="A0A3N1KS16"/>
<comment type="similarity">
    <text evidence="1">Belongs to the LysR transcriptional regulatory family.</text>
</comment>
<dbReference type="PROSITE" id="PS50931">
    <property type="entry name" value="HTH_LYSR"/>
    <property type="match status" value="1"/>
</dbReference>
<dbReference type="Gene3D" id="3.40.190.290">
    <property type="match status" value="1"/>
</dbReference>
<dbReference type="EMBL" id="RJKX01000017">
    <property type="protein sequence ID" value="ROP83381.1"/>
    <property type="molecule type" value="Genomic_DNA"/>
</dbReference>
<organism evidence="6 7">
    <name type="scientific">Stella humosa</name>
    <dbReference type="NCBI Taxonomy" id="94"/>
    <lineage>
        <taxon>Bacteria</taxon>
        <taxon>Pseudomonadati</taxon>
        <taxon>Pseudomonadota</taxon>
        <taxon>Alphaproteobacteria</taxon>
        <taxon>Rhodospirillales</taxon>
        <taxon>Stellaceae</taxon>
        <taxon>Stella</taxon>
    </lineage>
</organism>
<evidence type="ECO:0000256" key="1">
    <source>
        <dbReference type="ARBA" id="ARBA00009437"/>
    </source>
</evidence>
<dbReference type="Pfam" id="PF00126">
    <property type="entry name" value="HTH_1"/>
    <property type="match status" value="1"/>
</dbReference>
<dbReference type="PANTHER" id="PTHR30579:SF3">
    <property type="entry name" value="TRANSCRIPTIONAL REGULATORY PROTEIN"/>
    <property type="match status" value="1"/>
</dbReference>
<dbReference type="Proteomes" id="UP000278222">
    <property type="component" value="Unassembled WGS sequence"/>
</dbReference>
<dbReference type="InterPro" id="IPR000847">
    <property type="entry name" value="LysR_HTH_N"/>
</dbReference>
<proteinExistence type="inferred from homology"/>
<dbReference type="SUPFAM" id="SSF46785">
    <property type="entry name" value="Winged helix' DNA-binding domain"/>
    <property type="match status" value="1"/>
</dbReference>
<gene>
    <name evidence="6" type="ORF">EDC65_4915</name>
</gene>
<sequence>MIDWDGWRAVLLLARAGTLAGAATLLGVDATTAARRLRRLEASLALRLFERQGARLVPTAACLDLLPRLEQAERALAAAESAFEQGGGGPVRVLRVTAVAFLVDHLLAPALPRLLAGRRLRVELLADNRNLSMARREADLALRLGRPDVVHDAVQRLGTVTYAVYAGRGRDAGGLPWAALSDEQAHLPESRWTARAAGAQGIEHRANRFEALARMAEGGLVRVLLPDLLARAFPALVRVGEPVELEREAWLVGHPEDAGAPHVRAGVDWLAGLFRPES</sequence>
<dbReference type="OrthoDB" id="7333438at2"/>
<protein>
    <submittedName>
        <fullName evidence="6">LysR family transcriptional regulator</fullName>
    </submittedName>
</protein>
<evidence type="ECO:0000259" key="5">
    <source>
        <dbReference type="PROSITE" id="PS50931"/>
    </source>
</evidence>
<dbReference type="Gene3D" id="1.10.10.10">
    <property type="entry name" value="Winged helix-like DNA-binding domain superfamily/Winged helix DNA-binding domain"/>
    <property type="match status" value="1"/>
</dbReference>
<dbReference type="InterPro" id="IPR036388">
    <property type="entry name" value="WH-like_DNA-bd_sf"/>
</dbReference>
<feature type="domain" description="HTH lysR-type" evidence="5">
    <location>
        <begin position="2"/>
        <end position="59"/>
    </location>
</feature>
<keyword evidence="4" id="KW-0804">Transcription</keyword>
<dbReference type="GO" id="GO:0003700">
    <property type="term" value="F:DNA-binding transcription factor activity"/>
    <property type="evidence" value="ECO:0007669"/>
    <property type="project" value="InterPro"/>
</dbReference>
<dbReference type="GO" id="GO:0003677">
    <property type="term" value="F:DNA binding"/>
    <property type="evidence" value="ECO:0007669"/>
    <property type="project" value="UniProtKB-KW"/>
</dbReference>
<keyword evidence="2" id="KW-0805">Transcription regulation</keyword>
<dbReference type="RefSeq" id="WP_123694701.1">
    <property type="nucleotide sequence ID" value="NZ_AP019700.1"/>
</dbReference>
<comment type="caution">
    <text evidence="6">The sequence shown here is derived from an EMBL/GenBank/DDBJ whole genome shotgun (WGS) entry which is preliminary data.</text>
</comment>
<name>A0A3N1KS16_9PROT</name>
<dbReference type="PANTHER" id="PTHR30579">
    <property type="entry name" value="TRANSCRIPTIONAL REGULATOR"/>
    <property type="match status" value="1"/>
</dbReference>
<evidence type="ECO:0000256" key="2">
    <source>
        <dbReference type="ARBA" id="ARBA00023015"/>
    </source>
</evidence>
<dbReference type="SUPFAM" id="SSF53850">
    <property type="entry name" value="Periplasmic binding protein-like II"/>
    <property type="match status" value="1"/>
</dbReference>
<dbReference type="InterPro" id="IPR050176">
    <property type="entry name" value="LTTR"/>
</dbReference>
<keyword evidence="3" id="KW-0238">DNA-binding</keyword>
<evidence type="ECO:0000256" key="3">
    <source>
        <dbReference type="ARBA" id="ARBA00023125"/>
    </source>
</evidence>
<evidence type="ECO:0000256" key="4">
    <source>
        <dbReference type="ARBA" id="ARBA00023163"/>
    </source>
</evidence>
<keyword evidence="7" id="KW-1185">Reference proteome</keyword>
<reference evidence="6 7" key="1">
    <citation type="submission" date="2018-11" db="EMBL/GenBank/DDBJ databases">
        <title>Genomic Encyclopedia of Type Strains, Phase IV (KMG-IV): sequencing the most valuable type-strain genomes for metagenomic binning, comparative biology and taxonomic classification.</title>
        <authorList>
            <person name="Goeker M."/>
        </authorList>
    </citation>
    <scope>NUCLEOTIDE SEQUENCE [LARGE SCALE GENOMIC DNA]</scope>
    <source>
        <strain evidence="6 7">DSM 5900</strain>
    </source>
</reference>